<gene>
    <name evidence="1" type="ORF">LT42_13505</name>
</gene>
<accession>A0A9X0EC23</accession>
<dbReference type="EMBL" id="JRMB01000002">
    <property type="protein sequence ID" value="KGF62966.1"/>
    <property type="molecule type" value="Genomic_DNA"/>
</dbReference>
<protein>
    <submittedName>
        <fullName evidence="1">Uncharacterized protein</fullName>
    </submittedName>
</protein>
<dbReference type="Proteomes" id="UP000029719">
    <property type="component" value="Unassembled WGS sequence"/>
</dbReference>
<organism evidence="1 2">
    <name type="scientific">Pseudomonas lutea</name>
    <dbReference type="NCBI Taxonomy" id="243924"/>
    <lineage>
        <taxon>Bacteria</taxon>
        <taxon>Pseudomonadati</taxon>
        <taxon>Pseudomonadota</taxon>
        <taxon>Gammaproteobacteria</taxon>
        <taxon>Pseudomonadales</taxon>
        <taxon>Pseudomonadaceae</taxon>
        <taxon>Pseudomonas</taxon>
    </lineage>
</organism>
<name>A0A9X0EC23_9PSED</name>
<evidence type="ECO:0000313" key="2">
    <source>
        <dbReference type="Proteomes" id="UP000029719"/>
    </source>
</evidence>
<proteinExistence type="predicted"/>
<dbReference type="AlphaFoldDB" id="A0A9X0EC23"/>
<evidence type="ECO:0000313" key="1">
    <source>
        <dbReference type="EMBL" id="KGF62966.1"/>
    </source>
</evidence>
<sequence>MGVRDAHPEKVRIDALELFKVSWQEADDLQQKLFSKFYACMIGWGGDANLSRQTGLRGGLWAISSWATYRTKP</sequence>
<comment type="caution">
    <text evidence="1">The sequence shown here is derived from an EMBL/GenBank/DDBJ whole genome shotgun (WGS) entry which is preliminary data.</text>
</comment>
<reference evidence="1 2" key="1">
    <citation type="submission" date="2014-09" db="EMBL/GenBank/DDBJ databases">
        <title>Genome sequence of Pseudomonas lutea strain DSM 17257T.</title>
        <authorList>
            <person name="Kwak Y."/>
            <person name="Shin J.-H."/>
        </authorList>
    </citation>
    <scope>NUCLEOTIDE SEQUENCE [LARGE SCALE GENOMIC DNA]</scope>
    <source>
        <strain evidence="1 2">DSM 17257</strain>
    </source>
</reference>